<feature type="repeat" description="ANK" evidence="3">
    <location>
        <begin position="119"/>
        <end position="152"/>
    </location>
</feature>
<sequence length="198" mass="21503">MFILLSWGRASPDVTRLLIRHGADVNKVVNDAGWTPLHVLCCRDITSDLPILSQLFGILLDSGANVNAKDRHGYTPLHYACHRFWHEKGLILSLISLLVTAGADTNASANLGVHARDYKGLSPLHWAARGSHNWANLKEMLIAGANIDICDHLGRTPLHHAVRLATPKITKRLISSGANAEALDKHGDTPLTLAVRAG</sequence>
<keyword evidence="1" id="KW-0677">Repeat</keyword>
<evidence type="ECO:0000256" key="3">
    <source>
        <dbReference type="PROSITE-ProRule" id="PRU00023"/>
    </source>
</evidence>
<keyword evidence="2 3" id="KW-0040">ANK repeat</keyword>
<feature type="non-terminal residue" evidence="4">
    <location>
        <position position="198"/>
    </location>
</feature>
<evidence type="ECO:0000256" key="1">
    <source>
        <dbReference type="ARBA" id="ARBA00022737"/>
    </source>
</evidence>
<evidence type="ECO:0000313" key="4">
    <source>
        <dbReference type="EMBL" id="KDQ08338.1"/>
    </source>
</evidence>
<dbReference type="HOGENOM" id="CLU_000134_18_9_1"/>
<dbReference type="Pfam" id="PF12796">
    <property type="entry name" value="Ank_2"/>
    <property type="match status" value="2"/>
</dbReference>
<dbReference type="PANTHER" id="PTHR24189:SF50">
    <property type="entry name" value="ANKYRIN REPEAT AND SOCS BOX PROTEIN 2"/>
    <property type="match status" value="1"/>
</dbReference>
<dbReference type="OrthoDB" id="194358at2759"/>
<dbReference type="SUPFAM" id="SSF48403">
    <property type="entry name" value="Ankyrin repeat"/>
    <property type="match status" value="1"/>
</dbReference>
<dbReference type="Gene3D" id="1.25.40.20">
    <property type="entry name" value="Ankyrin repeat-containing domain"/>
    <property type="match status" value="2"/>
</dbReference>
<dbReference type="STRING" id="930990.A0A067LY90"/>
<feature type="repeat" description="ANK" evidence="3">
    <location>
        <begin position="72"/>
        <end position="110"/>
    </location>
</feature>
<evidence type="ECO:0000313" key="5">
    <source>
        <dbReference type="Proteomes" id="UP000027195"/>
    </source>
</evidence>
<evidence type="ECO:0000256" key="2">
    <source>
        <dbReference type="ARBA" id="ARBA00023043"/>
    </source>
</evidence>
<dbReference type="InterPro" id="IPR050745">
    <property type="entry name" value="Multifunctional_regulatory"/>
</dbReference>
<dbReference type="PANTHER" id="PTHR24189">
    <property type="entry name" value="MYOTROPHIN"/>
    <property type="match status" value="1"/>
</dbReference>
<dbReference type="Proteomes" id="UP000027195">
    <property type="component" value="Unassembled WGS sequence"/>
</dbReference>
<dbReference type="SMART" id="SM00248">
    <property type="entry name" value="ANK"/>
    <property type="match status" value="4"/>
</dbReference>
<dbReference type="PROSITE" id="PS50297">
    <property type="entry name" value="ANK_REP_REGION"/>
    <property type="match status" value="3"/>
</dbReference>
<feature type="repeat" description="ANK" evidence="3">
    <location>
        <begin position="32"/>
        <end position="71"/>
    </location>
</feature>
<dbReference type="PROSITE" id="PS50088">
    <property type="entry name" value="ANK_REPEAT"/>
    <property type="match status" value="4"/>
</dbReference>
<proteinExistence type="predicted"/>
<accession>A0A067LY90</accession>
<dbReference type="EMBL" id="KL198092">
    <property type="protein sequence ID" value="KDQ08338.1"/>
    <property type="molecule type" value="Genomic_DNA"/>
</dbReference>
<protein>
    <submittedName>
        <fullName evidence="4">Uncharacterized protein</fullName>
    </submittedName>
</protein>
<dbReference type="InterPro" id="IPR036770">
    <property type="entry name" value="Ankyrin_rpt-contain_sf"/>
</dbReference>
<dbReference type="AlphaFoldDB" id="A0A067LY90"/>
<dbReference type="InterPro" id="IPR002110">
    <property type="entry name" value="Ankyrin_rpt"/>
</dbReference>
<dbReference type="InParanoid" id="A0A067LY90"/>
<feature type="repeat" description="ANK" evidence="3">
    <location>
        <begin position="153"/>
        <end position="185"/>
    </location>
</feature>
<name>A0A067LY90_BOTB1</name>
<organism evidence="4 5">
    <name type="scientific">Botryobasidium botryosum (strain FD-172 SS1)</name>
    <dbReference type="NCBI Taxonomy" id="930990"/>
    <lineage>
        <taxon>Eukaryota</taxon>
        <taxon>Fungi</taxon>
        <taxon>Dikarya</taxon>
        <taxon>Basidiomycota</taxon>
        <taxon>Agaricomycotina</taxon>
        <taxon>Agaricomycetes</taxon>
        <taxon>Cantharellales</taxon>
        <taxon>Botryobasidiaceae</taxon>
        <taxon>Botryobasidium</taxon>
    </lineage>
</organism>
<reference evidence="5" key="1">
    <citation type="journal article" date="2014" name="Proc. Natl. Acad. Sci. U.S.A.">
        <title>Extensive sampling of basidiomycete genomes demonstrates inadequacy of the white-rot/brown-rot paradigm for wood decay fungi.</title>
        <authorList>
            <person name="Riley R."/>
            <person name="Salamov A.A."/>
            <person name="Brown D.W."/>
            <person name="Nagy L.G."/>
            <person name="Floudas D."/>
            <person name="Held B.W."/>
            <person name="Levasseur A."/>
            <person name="Lombard V."/>
            <person name="Morin E."/>
            <person name="Otillar R."/>
            <person name="Lindquist E.A."/>
            <person name="Sun H."/>
            <person name="LaButti K.M."/>
            <person name="Schmutz J."/>
            <person name="Jabbour D."/>
            <person name="Luo H."/>
            <person name="Baker S.E."/>
            <person name="Pisabarro A.G."/>
            <person name="Walton J.D."/>
            <person name="Blanchette R.A."/>
            <person name="Henrissat B."/>
            <person name="Martin F."/>
            <person name="Cullen D."/>
            <person name="Hibbett D.S."/>
            <person name="Grigoriev I.V."/>
        </authorList>
    </citation>
    <scope>NUCLEOTIDE SEQUENCE [LARGE SCALE GENOMIC DNA]</scope>
    <source>
        <strain evidence="5">FD-172 SS1</strain>
    </source>
</reference>
<gene>
    <name evidence="4" type="ORF">BOTBODRAFT_139049</name>
</gene>
<keyword evidence="5" id="KW-1185">Reference proteome</keyword>